<dbReference type="InterPro" id="IPR029010">
    <property type="entry name" value="ThuA-like"/>
</dbReference>
<dbReference type="InterPro" id="IPR029062">
    <property type="entry name" value="Class_I_gatase-like"/>
</dbReference>
<dbReference type="SUPFAM" id="SSF52317">
    <property type="entry name" value="Class I glutamine amidotransferase-like"/>
    <property type="match status" value="1"/>
</dbReference>
<sequence length="207" mass="23153">MKTVWLVSEGLFHPPLDGRLALGQTLKRSGAFQVFQCRRLEQLPVDLSGVAAVVLYLHRQQAEDTALRRLLDYVARGGGVLGVHSATASFKTRPAYFELLGGRFIGHGRVQPLQFRPLREDLFGGMAAFSVRDELYHHEFQPNVEVHWLASAEGEEAPAVWTYRYAAGRVCYLLPGHLGSSLRHPAVREIIRRGLNWVVSPAEENPS</sequence>
<dbReference type="EMBL" id="DSXR01000003">
    <property type="protein sequence ID" value="HGS86010.1"/>
    <property type="molecule type" value="Genomic_DNA"/>
</dbReference>
<comment type="caution">
    <text evidence="2">The sequence shown here is derived from an EMBL/GenBank/DDBJ whole genome shotgun (WGS) entry which is preliminary data.</text>
</comment>
<proteinExistence type="predicted"/>
<dbReference type="AlphaFoldDB" id="A0A7C4Q1F4"/>
<evidence type="ECO:0000313" key="2">
    <source>
        <dbReference type="EMBL" id="HGS86010.1"/>
    </source>
</evidence>
<feature type="domain" description="ThuA-like" evidence="1">
    <location>
        <begin position="10"/>
        <end position="198"/>
    </location>
</feature>
<reference evidence="2" key="1">
    <citation type="journal article" date="2020" name="mSystems">
        <title>Genome- and Community-Level Interaction Insights into Carbon Utilization and Element Cycling Functions of Hydrothermarchaeota in Hydrothermal Sediment.</title>
        <authorList>
            <person name="Zhou Z."/>
            <person name="Liu Y."/>
            <person name="Xu W."/>
            <person name="Pan J."/>
            <person name="Luo Z.H."/>
            <person name="Li M."/>
        </authorList>
    </citation>
    <scope>NUCLEOTIDE SEQUENCE [LARGE SCALE GENOMIC DNA]</scope>
    <source>
        <strain evidence="2">SpSt-556</strain>
    </source>
</reference>
<dbReference type="PANTHER" id="PTHR40469">
    <property type="entry name" value="SECRETED GLYCOSYL HYDROLASE"/>
    <property type="match status" value="1"/>
</dbReference>
<accession>A0A7C4Q1F4</accession>
<dbReference type="Gene3D" id="3.40.50.880">
    <property type="match status" value="1"/>
</dbReference>
<gene>
    <name evidence="2" type="ORF">ENT17_00145</name>
</gene>
<dbReference type="Pfam" id="PF06283">
    <property type="entry name" value="ThuA"/>
    <property type="match status" value="1"/>
</dbReference>
<name>A0A7C4Q1F4_9CHLR</name>
<evidence type="ECO:0000259" key="1">
    <source>
        <dbReference type="Pfam" id="PF06283"/>
    </source>
</evidence>
<organism evidence="2">
    <name type="scientific">Bellilinea caldifistulae</name>
    <dbReference type="NCBI Taxonomy" id="360411"/>
    <lineage>
        <taxon>Bacteria</taxon>
        <taxon>Bacillati</taxon>
        <taxon>Chloroflexota</taxon>
        <taxon>Anaerolineae</taxon>
        <taxon>Anaerolineales</taxon>
        <taxon>Anaerolineaceae</taxon>
        <taxon>Bellilinea</taxon>
    </lineage>
</organism>
<protein>
    <submittedName>
        <fullName evidence="2">ThuA domain-containing protein</fullName>
    </submittedName>
</protein>
<dbReference type="PANTHER" id="PTHR40469:SF2">
    <property type="entry name" value="GALACTOSE-BINDING DOMAIN-LIKE SUPERFAMILY PROTEIN"/>
    <property type="match status" value="1"/>
</dbReference>